<dbReference type="EMBL" id="LBIA02000001">
    <property type="protein sequence ID" value="TKT71029.1"/>
    <property type="molecule type" value="Genomic_DNA"/>
</dbReference>
<evidence type="ECO:0000313" key="2">
    <source>
        <dbReference type="EMBL" id="TKT71029.1"/>
    </source>
</evidence>
<dbReference type="Proteomes" id="UP000034832">
    <property type="component" value="Unassembled WGS sequence"/>
</dbReference>
<keyword evidence="1" id="KW-0732">Signal</keyword>
<protein>
    <submittedName>
        <fullName evidence="2">DUF3551 domain-containing protein</fullName>
    </submittedName>
</protein>
<evidence type="ECO:0000256" key="1">
    <source>
        <dbReference type="SAM" id="SignalP"/>
    </source>
</evidence>
<reference evidence="2" key="1">
    <citation type="submission" date="2019-04" db="EMBL/GenBank/DDBJ databases">
        <title>Whole genome sequencing of cave bacteria.</title>
        <authorList>
            <person name="Gan H.M."/>
            <person name="Barton H."/>
            <person name="Savka M.A."/>
        </authorList>
    </citation>
    <scope>NUCLEOTIDE SEQUENCE [LARGE SCALE GENOMIC DNA]</scope>
    <source>
        <strain evidence="2">LC387</strain>
    </source>
</reference>
<name>A0A4U6BLA9_9BRAD</name>
<proteinExistence type="predicted"/>
<dbReference type="RefSeq" id="WP_046828359.1">
    <property type="nucleotide sequence ID" value="NZ_LBIA02000001.1"/>
</dbReference>
<feature type="chain" id="PRO_5020533790" evidence="1">
    <location>
        <begin position="34"/>
        <end position="99"/>
    </location>
</feature>
<dbReference type="STRING" id="211460.YH63_12740"/>
<comment type="caution">
    <text evidence="2">The sequence shown here is derived from an EMBL/GenBank/DDBJ whole genome shotgun (WGS) entry which is preliminary data.</text>
</comment>
<keyword evidence="3" id="KW-1185">Reference proteome</keyword>
<gene>
    <name evidence="2" type="ORF">YH63_006190</name>
</gene>
<feature type="signal peptide" evidence="1">
    <location>
        <begin position="1"/>
        <end position="33"/>
    </location>
</feature>
<sequence>MPKLNFASATTTLATVAVAALAITLGSAAPARADAPFCSENYSRTGQGRVCAYYTYEQCRAATSGVGGSCSANAWYQPREYREYYEPAPRRHRRHRHHG</sequence>
<dbReference type="InterPro" id="IPR021937">
    <property type="entry name" value="DUF3551"/>
</dbReference>
<organism evidence="2 3">
    <name type="scientific">Afipia massiliensis</name>
    <dbReference type="NCBI Taxonomy" id="211460"/>
    <lineage>
        <taxon>Bacteria</taxon>
        <taxon>Pseudomonadati</taxon>
        <taxon>Pseudomonadota</taxon>
        <taxon>Alphaproteobacteria</taxon>
        <taxon>Hyphomicrobiales</taxon>
        <taxon>Nitrobacteraceae</taxon>
        <taxon>Afipia</taxon>
    </lineage>
</organism>
<dbReference type="OrthoDB" id="8130006at2"/>
<accession>A0A4U6BLA9</accession>
<dbReference type="Pfam" id="PF12071">
    <property type="entry name" value="DUF3551"/>
    <property type="match status" value="1"/>
</dbReference>
<dbReference type="AlphaFoldDB" id="A0A4U6BLA9"/>
<evidence type="ECO:0000313" key="3">
    <source>
        <dbReference type="Proteomes" id="UP000034832"/>
    </source>
</evidence>